<sequence length="155" mass="17518">MKSLVVKFLMTLAVLWLVLGWFYAVSFTDILILSLVITGIGYVADLYILPRAGNLFSSALDFGLALLIVWFLGSYLFEGPVPLATAAILSAIALTIGEMFFHRYMEGLRKSDDGEEMTLESQRGYYNRTDLQTEFGKEFDTEEAKNEARRNDTDY</sequence>
<evidence type="ECO:0000313" key="2">
    <source>
        <dbReference type="EMBL" id="MFC4410138.1"/>
    </source>
</evidence>
<proteinExistence type="predicted"/>
<dbReference type="RefSeq" id="WP_378153645.1">
    <property type="nucleotide sequence ID" value="NZ_JBHSEC010000007.1"/>
</dbReference>
<comment type="caution">
    <text evidence="2">The sequence shown here is derived from an EMBL/GenBank/DDBJ whole genome shotgun (WGS) entry which is preliminary data.</text>
</comment>
<keyword evidence="1" id="KW-0472">Membrane</keyword>
<protein>
    <submittedName>
        <fullName evidence="2">YndM family protein</fullName>
    </submittedName>
</protein>
<keyword evidence="1" id="KW-0812">Transmembrane</keyword>
<dbReference type="Pfam" id="PF10710">
    <property type="entry name" value="DUF2512"/>
    <property type="match status" value="1"/>
</dbReference>
<name>A0ABV8X2H1_9LACT</name>
<dbReference type="Proteomes" id="UP001595817">
    <property type="component" value="Unassembled WGS sequence"/>
</dbReference>
<reference evidence="3" key="1">
    <citation type="journal article" date="2019" name="Int. J. Syst. Evol. Microbiol.">
        <title>The Global Catalogue of Microorganisms (GCM) 10K type strain sequencing project: providing services to taxonomists for standard genome sequencing and annotation.</title>
        <authorList>
            <consortium name="The Broad Institute Genomics Platform"/>
            <consortium name="The Broad Institute Genome Sequencing Center for Infectious Disease"/>
            <person name="Wu L."/>
            <person name="Ma J."/>
        </authorList>
    </citation>
    <scope>NUCLEOTIDE SEQUENCE [LARGE SCALE GENOMIC DNA]</scope>
    <source>
        <strain evidence="3">CCUG 59778</strain>
    </source>
</reference>
<accession>A0ABV8X2H1</accession>
<dbReference type="EMBL" id="JBHSEC010000007">
    <property type="protein sequence ID" value="MFC4410138.1"/>
    <property type="molecule type" value="Genomic_DNA"/>
</dbReference>
<keyword evidence="3" id="KW-1185">Reference proteome</keyword>
<organism evidence="2 3">
    <name type="scientific">Chungangia koreensis</name>
    <dbReference type="NCBI Taxonomy" id="752657"/>
    <lineage>
        <taxon>Bacteria</taxon>
        <taxon>Bacillati</taxon>
        <taxon>Bacillota</taxon>
        <taxon>Bacilli</taxon>
        <taxon>Lactobacillales</taxon>
        <taxon>Chungangia</taxon>
    </lineage>
</organism>
<feature type="transmembrane region" description="Helical" evidence="1">
    <location>
        <begin position="83"/>
        <end position="101"/>
    </location>
</feature>
<evidence type="ECO:0000313" key="3">
    <source>
        <dbReference type="Proteomes" id="UP001595817"/>
    </source>
</evidence>
<gene>
    <name evidence="2" type="ORF">ACFOZY_06755</name>
</gene>
<keyword evidence="1" id="KW-1133">Transmembrane helix</keyword>
<evidence type="ECO:0000256" key="1">
    <source>
        <dbReference type="SAM" id="Phobius"/>
    </source>
</evidence>
<feature type="transmembrane region" description="Helical" evidence="1">
    <location>
        <begin position="55"/>
        <end position="77"/>
    </location>
</feature>
<dbReference type="InterPro" id="IPR019649">
    <property type="entry name" value="DUF2512"/>
</dbReference>
<feature type="transmembrane region" description="Helical" evidence="1">
    <location>
        <begin position="30"/>
        <end position="48"/>
    </location>
</feature>